<dbReference type="InterPro" id="IPR012337">
    <property type="entry name" value="RNaseH-like_sf"/>
</dbReference>
<dbReference type="GO" id="GO:0003676">
    <property type="term" value="F:nucleic acid binding"/>
    <property type="evidence" value="ECO:0007669"/>
    <property type="project" value="InterPro"/>
</dbReference>
<dbReference type="Gene3D" id="3.30.420.10">
    <property type="entry name" value="Ribonuclease H-like superfamily/Ribonuclease H"/>
    <property type="match status" value="1"/>
</dbReference>
<evidence type="ECO:0000313" key="2">
    <source>
        <dbReference type="EMBL" id="KAJ3696581.1"/>
    </source>
</evidence>
<evidence type="ECO:0000259" key="1">
    <source>
        <dbReference type="PROSITE" id="PS50878"/>
    </source>
</evidence>
<dbReference type="InterPro" id="IPR000477">
    <property type="entry name" value="RT_dom"/>
</dbReference>
<dbReference type="PANTHER" id="PTHR33116:SF78">
    <property type="entry name" value="OS12G0587133 PROTEIN"/>
    <property type="match status" value="1"/>
</dbReference>
<dbReference type="InterPro" id="IPR026960">
    <property type="entry name" value="RVT-Znf"/>
</dbReference>
<protein>
    <recommendedName>
        <fullName evidence="1">Reverse transcriptase domain-containing protein</fullName>
    </recommendedName>
</protein>
<dbReference type="Proteomes" id="UP001210211">
    <property type="component" value="Unassembled WGS sequence"/>
</dbReference>
<reference evidence="2 3" key="1">
    <citation type="journal article" date="2022" name="Cell">
        <title>Repeat-based holocentromeres influence genome architecture and karyotype evolution.</title>
        <authorList>
            <person name="Hofstatter P.G."/>
            <person name="Thangavel G."/>
            <person name="Lux T."/>
            <person name="Neumann P."/>
            <person name="Vondrak T."/>
            <person name="Novak P."/>
            <person name="Zhang M."/>
            <person name="Costa L."/>
            <person name="Castellani M."/>
            <person name="Scott A."/>
            <person name="Toegelov H."/>
            <person name="Fuchs J."/>
            <person name="Mata-Sucre Y."/>
            <person name="Dias Y."/>
            <person name="Vanzela A.L.L."/>
            <person name="Huettel B."/>
            <person name="Almeida C.C.S."/>
            <person name="Simkova H."/>
            <person name="Souza G."/>
            <person name="Pedrosa-Harand A."/>
            <person name="Macas J."/>
            <person name="Mayer K.F.X."/>
            <person name="Houben A."/>
            <person name="Marques A."/>
        </authorList>
    </citation>
    <scope>NUCLEOTIDE SEQUENCE [LARGE SCALE GENOMIC DNA]</scope>
    <source>
        <strain evidence="2">RhyTen1mFocal</strain>
    </source>
</reference>
<dbReference type="PROSITE" id="PS50878">
    <property type="entry name" value="RT_POL"/>
    <property type="match status" value="1"/>
</dbReference>
<accession>A0AAD6EPP3</accession>
<feature type="domain" description="Reverse transcriptase" evidence="1">
    <location>
        <begin position="1"/>
        <end position="184"/>
    </location>
</feature>
<dbReference type="Pfam" id="PF13966">
    <property type="entry name" value="zf-RVT"/>
    <property type="match status" value="1"/>
</dbReference>
<dbReference type="AlphaFoldDB" id="A0AAD6EPP3"/>
<name>A0AAD6EPP3_9POAL</name>
<evidence type="ECO:0000313" key="3">
    <source>
        <dbReference type="Proteomes" id="UP001210211"/>
    </source>
</evidence>
<dbReference type="EMBL" id="JAMRDG010000001">
    <property type="protein sequence ID" value="KAJ3696581.1"/>
    <property type="molecule type" value="Genomic_DNA"/>
</dbReference>
<keyword evidence="3" id="KW-1185">Reference proteome</keyword>
<comment type="caution">
    <text evidence="2">The sequence shown here is derived from an EMBL/GenBank/DDBJ whole genome shotgun (WGS) entry which is preliminary data.</text>
</comment>
<dbReference type="SUPFAM" id="SSF56672">
    <property type="entry name" value="DNA/RNA polymerases"/>
    <property type="match status" value="1"/>
</dbReference>
<sequence>MLKADVNKAFDKIDWDFLHRAMQHLNVPPKITTIMFHSYRKAKVTININGKGDGFIKPTQGLRQGCPMSPYAFIIAMEIMSRIFNLAKNEGILKGVKVAHTSPTITHAIYADDLVIMGDTSSEEVDFMAGVMYNFGLASGLHVNPQKSGIWFSKSCDEMVIQRVQNIWRARRIDVEERYLGVMIGTKGEVKKNGNMLLEKMKKRLSGWKSNMLSDAGLLVLIKSVLTSIPVYCMTMEMLPKKIIKEMNSLMAKFFWGKTNQTRYLSFIAWSKICKPVQMGGLGVKDLQMFGEALFMKIVWALMSEEDKPWVKICKAKYYPNVGYWIARNSAVCSKMWSQVLKMRNRFLGQVFWKLGDGRTVNALSQPWFDGWEVIETASVSDRRKKVGDLVHGHTGQWDLGGLATLFQQNQVQQIVTNINAPIPSNTQKDRLIWKESKSGKYSVKEGYKLFMQHQTNQSVQQIPMWTTIYRWKNIAPRIKIFLWRLLHRGLPMAVNLNVRLPNFSPTCQRCHEENEFEMHCLFFCPTSRQVWFASSLGLRVHELPLNIQETMRQILSALDEDGIKFFACTLWEIWKERNKAVIEHCTFRPQQVIQRVNAALRPELNGTSIELLGTQSTRVDKYEIAERGWQVLMDASLTNTGKAGGAYIVYERGKIHSIGMHCFTSHDVFLAEAQILLEATIYVYEQMGVARADRVQFFSDCLNLVDAVNQEESVDIPSWRATDVVTQIIMKLATVNHGATIQHAKREAVHRAHILANFARIRSWTYIGQPIAELQIEGCLDTNIDEVFFQQVQEAPP</sequence>
<gene>
    <name evidence="2" type="ORF">LUZ61_000286</name>
</gene>
<organism evidence="2 3">
    <name type="scientific">Rhynchospora tenuis</name>
    <dbReference type="NCBI Taxonomy" id="198213"/>
    <lineage>
        <taxon>Eukaryota</taxon>
        <taxon>Viridiplantae</taxon>
        <taxon>Streptophyta</taxon>
        <taxon>Embryophyta</taxon>
        <taxon>Tracheophyta</taxon>
        <taxon>Spermatophyta</taxon>
        <taxon>Magnoliopsida</taxon>
        <taxon>Liliopsida</taxon>
        <taxon>Poales</taxon>
        <taxon>Cyperaceae</taxon>
        <taxon>Cyperoideae</taxon>
        <taxon>Rhynchosporeae</taxon>
        <taxon>Rhynchospora</taxon>
    </lineage>
</organism>
<dbReference type="PANTHER" id="PTHR33116">
    <property type="entry name" value="REVERSE TRANSCRIPTASE ZINC-BINDING DOMAIN-CONTAINING PROTEIN-RELATED-RELATED"/>
    <property type="match status" value="1"/>
</dbReference>
<dbReference type="InterPro" id="IPR043502">
    <property type="entry name" value="DNA/RNA_pol_sf"/>
</dbReference>
<dbReference type="SUPFAM" id="SSF53098">
    <property type="entry name" value="Ribonuclease H-like"/>
    <property type="match status" value="1"/>
</dbReference>
<dbReference type="InterPro" id="IPR036397">
    <property type="entry name" value="RNaseH_sf"/>
</dbReference>
<proteinExistence type="predicted"/>
<dbReference type="Pfam" id="PF00078">
    <property type="entry name" value="RVT_1"/>
    <property type="match status" value="1"/>
</dbReference>